<comment type="caution">
    <text evidence="1">The sequence shown here is derived from an EMBL/GenBank/DDBJ whole genome shotgun (WGS) entry which is preliminary data.</text>
</comment>
<name>A0A8S4RNW1_9NEOP</name>
<evidence type="ECO:0000313" key="2">
    <source>
        <dbReference type="Proteomes" id="UP000838756"/>
    </source>
</evidence>
<organism evidence="1 2">
    <name type="scientific">Pararge aegeria aegeria</name>
    <dbReference type="NCBI Taxonomy" id="348720"/>
    <lineage>
        <taxon>Eukaryota</taxon>
        <taxon>Metazoa</taxon>
        <taxon>Ecdysozoa</taxon>
        <taxon>Arthropoda</taxon>
        <taxon>Hexapoda</taxon>
        <taxon>Insecta</taxon>
        <taxon>Pterygota</taxon>
        <taxon>Neoptera</taxon>
        <taxon>Endopterygota</taxon>
        <taxon>Lepidoptera</taxon>
        <taxon>Glossata</taxon>
        <taxon>Ditrysia</taxon>
        <taxon>Papilionoidea</taxon>
        <taxon>Nymphalidae</taxon>
        <taxon>Satyrinae</taxon>
        <taxon>Satyrini</taxon>
        <taxon>Parargina</taxon>
        <taxon>Pararge</taxon>
    </lineage>
</organism>
<sequence>MALEFIYYMIIIVKPANPLEAAEGSGASGTWSGSLYAVWTEGRSFGGCANAAPAFIHSHTTPARPSPENCRTFNAACAVFP</sequence>
<dbReference type="Proteomes" id="UP000838756">
    <property type="component" value="Unassembled WGS sequence"/>
</dbReference>
<dbReference type="EMBL" id="CAKXAJ010025397">
    <property type="protein sequence ID" value="CAH2238818.1"/>
    <property type="molecule type" value="Genomic_DNA"/>
</dbReference>
<proteinExistence type="predicted"/>
<gene>
    <name evidence="1" type="primary">jg6169</name>
    <name evidence="1" type="ORF">PAEG_LOCUS15857</name>
</gene>
<evidence type="ECO:0000313" key="1">
    <source>
        <dbReference type="EMBL" id="CAH2238818.1"/>
    </source>
</evidence>
<dbReference type="AlphaFoldDB" id="A0A8S4RNW1"/>
<protein>
    <submittedName>
        <fullName evidence="1">Jg6169 protein</fullName>
    </submittedName>
</protein>
<accession>A0A8S4RNW1</accession>
<reference evidence="1" key="1">
    <citation type="submission" date="2022-03" db="EMBL/GenBank/DDBJ databases">
        <authorList>
            <person name="Lindestad O."/>
        </authorList>
    </citation>
    <scope>NUCLEOTIDE SEQUENCE</scope>
</reference>
<keyword evidence="2" id="KW-1185">Reference proteome</keyword>